<name>A0A940MXW4_9PROT</name>
<keyword evidence="2" id="KW-1185">Reference proteome</keyword>
<reference evidence="1" key="1">
    <citation type="submission" date="2021-03" db="EMBL/GenBank/DDBJ databases">
        <authorList>
            <person name="So Y."/>
        </authorList>
    </citation>
    <scope>NUCLEOTIDE SEQUENCE</scope>
    <source>
        <strain evidence="1">SG15</strain>
    </source>
</reference>
<dbReference type="EMBL" id="JAGIZA010000009">
    <property type="protein sequence ID" value="MBP0494121.1"/>
    <property type="molecule type" value="Genomic_DNA"/>
</dbReference>
<protein>
    <submittedName>
        <fullName evidence="1">Uncharacterized protein</fullName>
    </submittedName>
</protein>
<dbReference type="AlphaFoldDB" id="A0A940MXW4"/>
<dbReference type="Proteomes" id="UP000677537">
    <property type="component" value="Unassembled WGS sequence"/>
</dbReference>
<evidence type="ECO:0000313" key="2">
    <source>
        <dbReference type="Proteomes" id="UP000677537"/>
    </source>
</evidence>
<organism evidence="1 2">
    <name type="scientific">Roseomonas indoligenes</name>
    <dbReference type="NCBI Taxonomy" id="2820811"/>
    <lineage>
        <taxon>Bacteria</taxon>
        <taxon>Pseudomonadati</taxon>
        <taxon>Pseudomonadota</taxon>
        <taxon>Alphaproteobacteria</taxon>
        <taxon>Acetobacterales</taxon>
        <taxon>Roseomonadaceae</taxon>
        <taxon>Roseomonas</taxon>
    </lineage>
</organism>
<proteinExistence type="predicted"/>
<comment type="caution">
    <text evidence="1">The sequence shown here is derived from an EMBL/GenBank/DDBJ whole genome shotgun (WGS) entry which is preliminary data.</text>
</comment>
<sequence length="623" mass="65453">MPDLLHAQERDRLLASLRRLLRQVNVDGEPLAGLAQTEEPGAPLLTRDNALAAELMAVPALRAVDPGLADAALGFTAAMMEEVGPPPRGALPLRAPHAEILRADPRDLRVLTPWHEYTGDLAHGVLRQRLRGDGRERDVLHTGNMVRLRLHGGVPGLLGRLSLRPRTLDVEDAVTDQGLQAEGTGVVMWHESTLHLSPAPGLRLVAGTVRYEYRASAADPVLRLTVILKAGAKAGLSQVRLTTALDALSEGAVPFPRISFGRGGTQTRRPDGAFGEEERIAEGPLDSVHLWQAGPEEAAAVLHIRPRAAESVFSLRVSARAGVPHWLVLRHTMPEVPRGGTVTLREDRLLARGVVRGTPEAGLRLLRAPDSLAGRDPGQTTAGPPLVALASVLLNAPAFHPPLPRDRLARLRDILDRHLAALPEAEEEGAALAPDELAPMVLVLDALLRAGGLPRERRRLRGLLGQLAAAASPDGAIGNGLMTHGAAILALARGATLIGEPWVEEALRKAILALSPEGPGLAGVDTSGPASTPALAMLLRGLRTTELLAAGGGIAPGPAAMERLTAVRDLLLGTLSARLRAREDRLEVLPGGAGEPDAASIAALLLAVLSPDEVALAMGGVAA</sequence>
<accession>A0A940MXW4</accession>
<gene>
    <name evidence="1" type="ORF">J5Y10_15150</name>
</gene>
<dbReference type="RefSeq" id="WP_209374878.1">
    <property type="nucleotide sequence ID" value="NZ_JAGIZA010000009.1"/>
</dbReference>
<evidence type="ECO:0000313" key="1">
    <source>
        <dbReference type="EMBL" id="MBP0494121.1"/>
    </source>
</evidence>